<accession>A0A7C9F287</accession>
<organism evidence="1">
    <name type="scientific">Opuntia streptacantha</name>
    <name type="common">Prickly pear cactus</name>
    <name type="synonym">Opuntia cardona</name>
    <dbReference type="NCBI Taxonomy" id="393608"/>
    <lineage>
        <taxon>Eukaryota</taxon>
        <taxon>Viridiplantae</taxon>
        <taxon>Streptophyta</taxon>
        <taxon>Embryophyta</taxon>
        <taxon>Tracheophyta</taxon>
        <taxon>Spermatophyta</taxon>
        <taxon>Magnoliopsida</taxon>
        <taxon>eudicotyledons</taxon>
        <taxon>Gunneridae</taxon>
        <taxon>Pentapetalae</taxon>
        <taxon>Caryophyllales</taxon>
        <taxon>Cactineae</taxon>
        <taxon>Cactaceae</taxon>
        <taxon>Opuntioideae</taxon>
        <taxon>Opuntia</taxon>
    </lineage>
</organism>
<dbReference type="AlphaFoldDB" id="A0A7C9F287"/>
<name>A0A7C9F287_OPUST</name>
<protein>
    <submittedName>
        <fullName evidence="1">Uncharacterized protein</fullName>
    </submittedName>
</protein>
<dbReference type="EMBL" id="GISG01286779">
    <property type="protein sequence ID" value="MBA4680423.1"/>
    <property type="molecule type" value="Transcribed_RNA"/>
</dbReference>
<sequence length="126" mass="13786">MSYCISASETKPLGKNVLLQSRYFMNILAAFSTSRSRALKNLLNIKSSTTLEEGSRDSTQVRKRESFCCSTSSLTLQSPSPPLPLKLLLLSFTIPSLSCSSSASCFIIIISLSLSTQKNELGRLEN</sequence>
<reference evidence="1" key="1">
    <citation type="journal article" date="2013" name="J. Plant Res.">
        <title>Effect of fungi and light on seed germination of three Opuntia species from semiarid lands of central Mexico.</title>
        <authorList>
            <person name="Delgado-Sanchez P."/>
            <person name="Jimenez-Bremont J.F."/>
            <person name="Guerrero-Gonzalez Mde L."/>
            <person name="Flores J."/>
        </authorList>
    </citation>
    <scope>NUCLEOTIDE SEQUENCE</scope>
    <source>
        <tissue evidence="1">Cladode</tissue>
    </source>
</reference>
<proteinExistence type="predicted"/>
<reference evidence="1" key="2">
    <citation type="submission" date="2020-07" db="EMBL/GenBank/DDBJ databases">
        <authorList>
            <person name="Vera ALvarez R."/>
            <person name="Arias-Moreno D.M."/>
            <person name="Jimenez-Jacinto V."/>
            <person name="Jimenez-Bremont J.F."/>
            <person name="Swaminathan K."/>
            <person name="Moose S.P."/>
            <person name="Guerrero-Gonzalez M.L."/>
            <person name="Marino-Ramirez L."/>
            <person name="Landsman D."/>
            <person name="Rodriguez-Kessler M."/>
            <person name="Delgado-Sanchez P."/>
        </authorList>
    </citation>
    <scope>NUCLEOTIDE SEQUENCE</scope>
    <source>
        <tissue evidence="1">Cladode</tissue>
    </source>
</reference>
<evidence type="ECO:0000313" key="1">
    <source>
        <dbReference type="EMBL" id="MBA4680423.1"/>
    </source>
</evidence>